<reference evidence="2 3" key="1">
    <citation type="submission" date="2017-11" db="EMBL/GenBank/DDBJ databases">
        <title>Genome sequence of Entomoplasma ellychniae ELCN-1 (ATCC 43707).</title>
        <authorList>
            <person name="Lo W.-S."/>
            <person name="Gasparich G.E."/>
            <person name="Kuo C.-H."/>
        </authorList>
    </citation>
    <scope>NUCLEOTIDE SEQUENCE [LARGE SCALE GENOMIC DNA]</scope>
    <source>
        <strain evidence="2 3">ELCN-1</strain>
    </source>
</reference>
<feature type="transmembrane region" description="Helical" evidence="1">
    <location>
        <begin position="124"/>
        <end position="141"/>
    </location>
</feature>
<keyword evidence="3" id="KW-1185">Reference proteome</keyword>
<evidence type="ECO:0000256" key="1">
    <source>
        <dbReference type="SAM" id="Phobius"/>
    </source>
</evidence>
<keyword evidence="1" id="KW-0472">Membrane</keyword>
<evidence type="ECO:0000313" key="2">
    <source>
        <dbReference type="EMBL" id="PPE04747.1"/>
    </source>
</evidence>
<keyword evidence="1" id="KW-0812">Transmembrane</keyword>
<feature type="transmembrane region" description="Helical" evidence="1">
    <location>
        <begin position="70"/>
        <end position="91"/>
    </location>
</feature>
<accession>A0A8E2QW28</accession>
<feature type="transmembrane region" description="Helical" evidence="1">
    <location>
        <begin position="38"/>
        <end position="58"/>
    </location>
</feature>
<dbReference type="EMBL" id="PHND01000001">
    <property type="protein sequence ID" value="PPE04747.1"/>
    <property type="molecule type" value="Genomic_DNA"/>
</dbReference>
<protein>
    <submittedName>
        <fullName evidence="2">Uncharacterized protein</fullName>
    </submittedName>
</protein>
<sequence>MLKDSTQKTNSHNNKASNFERETLQKVTTYKSAKKLRYYDYLIVLVISLSYIGLTFLIDHLINKSTKNYWEYLITSGFIVLSICWVILGLMRSRMSLRYHNNKLQRYQPTFSPQEGLNRRISKIVLLISLVLLMCSIVLWTCKFII</sequence>
<keyword evidence="1" id="KW-1133">Transmembrane helix</keyword>
<proteinExistence type="predicted"/>
<comment type="caution">
    <text evidence="2">The sequence shown here is derived from an EMBL/GenBank/DDBJ whole genome shotgun (WGS) entry which is preliminary data.</text>
</comment>
<dbReference type="RefSeq" id="WP_104205838.1">
    <property type="nucleotide sequence ID" value="NZ_PHND01000001.1"/>
</dbReference>
<dbReference type="Proteomes" id="UP000239010">
    <property type="component" value="Unassembled WGS sequence"/>
</dbReference>
<dbReference type="AlphaFoldDB" id="A0A8E2QW28"/>
<organism evidence="2 3">
    <name type="scientific">Entomoplasma ellychniae</name>
    <dbReference type="NCBI Taxonomy" id="2114"/>
    <lineage>
        <taxon>Bacteria</taxon>
        <taxon>Bacillati</taxon>
        <taxon>Mycoplasmatota</taxon>
        <taxon>Mollicutes</taxon>
        <taxon>Entomoplasmatales</taxon>
        <taxon>Entomoplasmataceae</taxon>
        <taxon>Entomoplasma</taxon>
    </lineage>
</organism>
<gene>
    <name evidence="2" type="ORF">EELLY_v1c04270</name>
</gene>
<name>A0A8E2QW28_9MOLU</name>
<evidence type="ECO:0000313" key="3">
    <source>
        <dbReference type="Proteomes" id="UP000239010"/>
    </source>
</evidence>